<keyword evidence="3 5" id="KW-0378">Hydrolase</keyword>
<dbReference type="SUPFAM" id="SSF75005">
    <property type="entry name" value="Arabinanase/levansucrase/invertase"/>
    <property type="match status" value="1"/>
</dbReference>
<evidence type="ECO:0000256" key="4">
    <source>
        <dbReference type="ARBA" id="ARBA00023295"/>
    </source>
</evidence>
<dbReference type="Pfam" id="PF04616">
    <property type="entry name" value="Glyco_hydro_43"/>
    <property type="match status" value="1"/>
</dbReference>
<comment type="caution">
    <text evidence="6">The sequence shown here is derived from an EMBL/GenBank/DDBJ whole genome shotgun (WGS) entry which is preliminary data.</text>
</comment>
<dbReference type="InterPro" id="IPR023296">
    <property type="entry name" value="Glyco_hydro_beta-prop_sf"/>
</dbReference>
<evidence type="ECO:0000256" key="1">
    <source>
        <dbReference type="ARBA" id="ARBA00009865"/>
    </source>
</evidence>
<keyword evidence="7" id="KW-1185">Reference proteome</keyword>
<dbReference type="PIRSF" id="PIRSF025414">
    <property type="entry name" value="Alpha-L-arabinofuranosidase"/>
    <property type="match status" value="1"/>
</dbReference>
<dbReference type="PANTHER" id="PTHR43817">
    <property type="entry name" value="GLYCOSYL HYDROLASE"/>
    <property type="match status" value="1"/>
</dbReference>
<evidence type="ECO:0000313" key="7">
    <source>
        <dbReference type="Proteomes" id="UP001198151"/>
    </source>
</evidence>
<keyword evidence="4 5" id="KW-0326">Glycosidase</keyword>
<protein>
    <submittedName>
        <fullName evidence="6">Family 43 glycosylhydrolase</fullName>
    </submittedName>
</protein>
<evidence type="ECO:0000313" key="6">
    <source>
        <dbReference type="EMBL" id="MCC2254651.1"/>
    </source>
</evidence>
<evidence type="ECO:0000256" key="3">
    <source>
        <dbReference type="ARBA" id="ARBA00022801"/>
    </source>
</evidence>
<gene>
    <name evidence="6" type="ORF">LKD70_09500</name>
</gene>
<accession>A0ABS8FX91</accession>
<sequence length="326" mass="37696">MNNSNYRKTSWNEPFIAQRADPYVYRHTDGTYYFTASVPDYDRIVLRSAETVEGLRDAEEVTLWHKHESGEQSIHIWAPEIHCLDGNWYIYYAAGDKDNVWEIRPYVLRCTGTDPMKDTWEEMGMMRAADGDEFSFHAFSLDATVFEHKGGHYYIWAEKTGVGRQVSNLYIARMESPNKLATAQVLLTTPDYDWERVDFWVDEGPAVLKHDGKIFMTFSASATGACYCMGMMYIDEDKDVLDPHAWTKMRYPVLKTDEEKGIYGPGHNSFVKAEDGVTDLCVYHARPYDEIVGDPLYDPNRHAMVMKVCYDENGFPVFSYDNKFIK</sequence>
<dbReference type="RefSeq" id="WP_227707795.1">
    <property type="nucleotide sequence ID" value="NZ_JAJEQX010000015.1"/>
</dbReference>
<evidence type="ECO:0000256" key="5">
    <source>
        <dbReference type="RuleBase" id="RU361187"/>
    </source>
</evidence>
<dbReference type="Gene3D" id="2.115.10.20">
    <property type="entry name" value="Glycosyl hydrolase domain, family 43"/>
    <property type="match status" value="1"/>
</dbReference>
<dbReference type="PANTHER" id="PTHR43817:SF1">
    <property type="entry name" value="HYDROLASE, FAMILY 43, PUTATIVE (AFU_ORTHOLOGUE AFUA_3G01660)-RELATED"/>
    <property type="match status" value="1"/>
</dbReference>
<evidence type="ECO:0000256" key="2">
    <source>
        <dbReference type="ARBA" id="ARBA00022729"/>
    </source>
</evidence>
<comment type="similarity">
    <text evidence="1 5">Belongs to the glycosyl hydrolase 43 family.</text>
</comment>
<reference evidence="6 7" key="1">
    <citation type="submission" date="2021-10" db="EMBL/GenBank/DDBJ databases">
        <title>Anaerobic single-cell dispensing facilitates the cultivation of human gut bacteria.</title>
        <authorList>
            <person name="Afrizal A."/>
        </authorList>
    </citation>
    <scope>NUCLEOTIDE SEQUENCE [LARGE SCALE GENOMIC DNA]</scope>
    <source>
        <strain evidence="6 7">CLA-AA-H200</strain>
    </source>
</reference>
<keyword evidence="2" id="KW-0732">Signal</keyword>
<dbReference type="Proteomes" id="UP001198151">
    <property type="component" value="Unassembled WGS sequence"/>
</dbReference>
<dbReference type="InterPro" id="IPR006710">
    <property type="entry name" value="Glyco_hydro_43"/>
</dbReference>
<dbReference type="InterPro" id="IPR016828">
    <property type="entry name" value="Alpha-L-arabinofuranosidase"/>
</dbReference>
<name>A0ABS8FX91_9FIRM</name>
<dbReference type="EMBL" id="JAJEQX010000015">
    <property type="protein sequence ID" value="MCC2254651.1"/>
    <property type="molecule type" value="Genomic_DNA"/>
</dbReference>
<organism evidence="6 7">
    <name type="scientific">Ruminococcus turbiniformis</name>
    <dbReference type="NCBI Taxonomy" id="2881258"/>
    <lineage>
        <taxon>Bacteria</taxon>
        <taxon>Bacillati</taxon>
        <taxon>Bacillota</taxon>
        <taxon>Clostridia</taxon>
        <taxon>Eubacteriales</taxon>
        <taxon>Oscillospiraceae</taxon>
        <taxon>Ruminococcus</taxon>
    </lineage>
</organism>
<proteinExistence type="inferred from homology"/>